<dbReference type="Gene3D" id="3.40.630.30">
    <property type="match status" value="1"/>
</dbReference>
<reference evidence="2" key="1">
    <citation type="submission" date="2020-11" db="EMBL/GenBank/DDBJ databases">
        <title>Sequencing the genomes of 1000 actinobacteria strains.</title>
        <authorList>
            <person name="Klenk H.-P."/>
        </authorList>
    </citation>
    <scope>NUCLEOTIDE SEQUENCE</scope>
    <source>
        <strain evidence="2">DSM 45356</strain>
    </source>
</reference>
<dbReference type="EMBL" id="JADOUF010000001">
    <property type="protein sequence ID" value="MBG6135761.1"/>
    <property type="molecule type" value="Genomic_DNA"/>
</dbReference>
<comment type="caution">
    <text evidence="2">The sequence shown here is derived from an EMBL/GenBank/DDBJ whole genome shotgun (WGS) entry which is preliminary data.</text>
</comment>
<dbReference type="InterPro" id="IPR051908">
    <property type="entry name" value="Ribosomal_N-acetyltransferase"/>
</dbReference>
<dbReference type="InterPro" id="IPR000182">
    <property type="entry name" value="GNAT_dom"/>
</dbReference>
<dbReference type="Proteomes" id="UP000622552">
    <property type="component" value="Unassembled WGS sequence"/>
</dbReference>
<dbReference type="SUPFAM" id="SSF55729">
    <property type="entry name" value="Acyl-CoA N-acyltransferases (Nat)"/>
    <property type="match status" value="1"/>
</dbReference>
<gene>
    <name evidence="2" type="ORF">IW245_001955</name>
</gene>
<dbReference type="PANTHER" id="PTHR43441:SF10">
    <property type="entry name" value="ACETYLTRANSFERASE"/>
    <property type="match status" value="1"/>
</dbReference>
<name>A0A8J7GDP8_9ACTN</name>
<dbReference type="Pfam" id="PF13302">
    <property type="entry name" value="Acetyltransf_3"/>
    <property type="match status" value="1"/>
</dbReference>
<organism evidence="2 3">
    <name type="scientific">Longispora fulva</name>
    <dbReference type="NCBI Taxonomy" id="619741"/>
    <lineage>
        <taxon>Bacteria</taxon>
        <taxon>Bacillati</taxon>
        <taxon>Actinomycetota</taxon>
        <taxon>Actinomycetes</taxon>
        <taxon>Micromonosporales</taxon>
        <taxon>Micromonosporaceae</taxon>
        <taxon>Longispora</taxon>
    </lineage>
</organism>
<evidence type="ECO:0000259" key="1">
    <source>
        <dbReference type="PROSITE" id="PS51186"/>
    </source>
</evidence>
<dbReference type="InterPro" id="IPR016181">
    <property type="entry name" value="Acyl_CoA_acyltransferase"/>
</dbReference>
<dbReference type="PANTHER" id="PTHR43441">
    <property type="entry name" value="RIBOSOMAL-PROTEIN-SERINE ACETYLTRANSFERASE"/>
    <property type="match status" value="1"/>
</dbReference>
<dbReference type="RefSeq" id="WP_231398732.1">
    <property type="nucleotide sequence ID" value="NZ_BONS01000002.1"/>
</dbReference>
<feature type="domain" description="N-acetyltransferase" evidence="1">
    <location>
        <begin position="17"/>
        <end position="184"/>
    </location>
</feature>
<dbReference type="AlphaFoldDB" id="A0A8J7GDP8"/>
<proteinExistence type="predicted"/>
<evidence type="ECO:0000313" key="3">
    <source>
        <dbReference type="Proteomes" id="UP000622552"/>
    </source>
</evidence>
<evidence type="ECO:0000313" key="2">
    <source>
        <dbReference type="EMBL" id="MBG6135761.1"/>
    </source>
</evidence>
<dbReference type="GO" id="GO:1990189">
    <property type="term" value="F:protein N-terminal-serine acetyltransferase activity"/>
    <property type="evidence" value="ECO:0007669"/>
    <property type="project" value="TreeGrafter"/>
</dbReference>
<dbReference type="PROSITE" id="PS51186">
    <property type="entry name" value="GNAT"/>
    <property type="match status" value="1"/>
</dbReference>
<dbReference type="GO" id="GO:0005737">
    <property type="term" value="C:cytoplasm"/>
    <property type="evidence" value="ECO:0007669"/>
    <property type="project" value="TreeGrafter"/>
</dbReference>
<accession>A0A8J7GDP8</accession>
<sequence length="188" mass="20755">MSANPPIDLVEIATGRYQLRPPSTRDAADLWSMADDPAILRWNMQIGGLPHEAAAREWCERMADWSDGTRATFIVSNATEDRLLGIVVLHHIDSAQQSAEVGYTVAPWARGRGIAVAAVNSICRWGYDALDLVRIGLLHSTHNTASCRVAERSGFALEGVTRSSYRYADGRLHDEHLHARLRTDPPVS</sequence>
<dbReference type="GO" id="GO:0008999">
    <property type="term" value="F:protein-N-terminal-alanine acetyltransferase activity"/>
    <property type="evidence" value="ECO:0007669"/>
    <property type="project" value="TreeGrafter"/>
</dbReference>
<keyword evidence="3" id="KW-1185">Reference proteome</keyword>
<protein>
    <submittedName>
        <fullName evidence="2">RimJ/RimL family protein N-acetyltransferase</fullName>
    </submittedName>
</protein>